<evidence type="ECO:0000313" key="3">
    <source>
        <dbReference type="Proteomes" id="UP000225277"/>
    </source>
</evidence>
<dbReference type="RefSeq" id="XP_023628004.1">
    <property type="nucleotide sequence ID" value="XM_023772236.1"/>
</dbReference>
<sequence length="174" mass="19105">MKPTTSLLITPLLLLTLASAQQQQQQKRPCTQAEIALATGIHLNIQAQHAEYNGTQKIIDIETQNPGDFYNFARLKGQLQANIQSGINLRQFNLQIAPEGNPAIPGLKKYQEAQATEKGQVDGLCGVYVEDRETLERLMEEVKGGILLNEGNLKNATSVCDFTLVFPPANEMGV</sequence>
<keyword evidence="3" id="KW-1185">Reference proteome</keyword>
<accession>A0A2D3V342</accession>
<feature type="chain" id="PRO_5013635834" evidence="1">
    <location>
        <begin position="21"/>
        <end position="174"/>
    </location>
</feature>
<name>A0A2D3V342_9PEZI</name>
<feature type="signal peptide" evidence="1">
    <location>
        <begin position="1"/>
        <end position="20"/>
    </location>
</feature>
<dbReference type="EMBL" id="FJUY01000010">
    <property type="protein sequence ID" value="CZT21115.1"/>
    <property type="molecule type" value="Genomic_DNA"/>
</dbReference>
<reference evidence="2 3" key="1">
    <citation type="submission" date="2016-03" db="EMBL/GenBank/DDBJ databases">
        <authorList>
            <person name="Ploux O."/>
        </authorList>
    </citation>
    <scope>NUCLEOTIDE SEQUENCE [LARGE SCALE GENOMIC DNA]</scope>
    <source>
        <strain evidence="2 3">URUG2</strain>
    </source>
</reference>
<evidence type="ECO:0000313" key="2">
    <source>
        <dbReference type="EMBL" id="CZT21115.1"/>
    </source>
</evidence>
<proteinExistence type="predicted"/>
<dbReference type="OrthoDB" id="3638982at2759"/>
<evidence type="ECO:0000256" key="1">
    <source>
        <dbReference type="SAM" id="SignalP"/>
    </source>
</evidence>
<dbReference type="STRING" id="112498.A0A2D3V342"/>
<dbReference type="GeneID" id="35602100"/>
<protein>
    <submittedName>
        <fullName evidence="2">Uncharacterized protein</fullName>
    </submittedName>
</protein>
<dbReference type="Proteomes" id="UP000225277">
    <property type="component" value="Unassembled WGS sequence"/>
</dbReference>
<dbReference type="AlphaFoldDB" id="A0A2D3V342"/>
<gene>
    <name evidence="2" type="ORF">RCC_06976</name>
</gene>
<keyword evidence="1" id="KW-0732">Signal</keyword>
<organism evidence="2 3">
    <name type="scientific">Ramularia collo-cygni</name>
    <dbReference type="NCBI Taxonomy" id="112498"/>
    <lineage>
        <taxon>Eukaryota</taxon>
        <taxon>Fungi</taxon>
        <taxon>Dikarya</taxon>
        <taxon>Ascomycota</taxon>
        <taxon>Pezizomycotina</taxon>
        <taxon>Dothideomycetes</taxon>
        <taxon>Dothideomycetidae</taxon>
        <taxon>Mycosphaerellales</taxon>
        <taxon>Mycosphaerellaceae</taxon>
        <taxon>Ramularia</taxon>
    </lineage>
</organism>